<gene>
    <name evidence="4" type="ORF">DUNSADRAFT_18128</name>
</gene>
<evidence type="ECO:0000313" key="4">
    <source>
        <dbReference type="EMBL" id="KAF5839968.1"/>
    </source>
</evidence>
<dbReference type="GO" id="GO:0032259">
    <property type="term" value="P:methylation"/>
    <property type="evidence" value="ECO:0007669"/>
    <property type="project" value="UniProtKB-KW"/>
</dbReference>
<comment type="similarity">
    <text evidence="2">Belongs to the class I-like SAM-binding methyltransferase superfamily. Erg6/SMT family.</text>
</comment>
<dbReference type="EMBL" id="MU069527">
    <property type="protein sequence ID" value="KAF5839968.1"/>
    <property type="molecule type" value="Genomic_DNA"/>
</dbReference>
<dbReference type="SUPFAM" id="SSF53335">
    <property type="entry name" value="S-adenosyl-L-methionine-dependent methyltransferases"/>
    <property type="match status" value="1"/>
</dbReference>
<dbReference type="PANTHER" id="PTHR44742">
    <property type="match status" value="1"/>
</dbReference>
<dbReference type="PROSITE" id="PS51685">
    <property type="entry name" value="SAM_MT_ERG6_SMT"/>
    <property type="match status" value="1"/>
</dbReference>
<accession>A0ABQ7GZE4</accession>
<dbReference type="InterPro" id="IPR030384">
    <property type="entry name" value="MeTrfase_SMT"/>
</dbReference>
<keyword evidence="5" id="KW-1185">Reference proteome</keyword>
<dbReference type="Pfam" id="PF02353">
    <property type="entry name" value="CMAS"/>
    <property type="match status" value="1"/>
</dbReference>
<name>A0ABQ7GZE4_DUNSA</name>
<dbReference type="Gene3D" id="3.40.50.150">
    <property type="entry name" value="Vaccinia Virus protein VP39"/>
    <property type="match status" value="1"/>
</dbReference>
<feature type="domain" description="SAM-dependent methyltransferase Erg6/SMT-type" evidence="3">
    <location>
        <begin position="100"/>
        <end position="192"/>
    </location>
</feature>
<keyword evidence="1 2" id="KW-0808">Transferase</keyword>
<organism evidence="4 5">
    <name type="scientific">Dunaliella salina</name>
    <name type="common">Green alga</name>
    <name type="synonym">Protococcus salinus</name>
    <dbReference type="NCBI Taxonomy" id="3046"/>
    <lineage>
        <taxon>Eukaryota</taxon>
        <taxon>Viridiplantae</taxon>
        <taxon>Chlorophyta</taxon>
        <taxon>core chlorophytes</taxon>
        <taxon>Chlorophyceae</taxon>
        <taxon>CS clade</taxon>
        <taxon>Chlamydomonadales</taxon>
        <taxon>Dunaliellaceae</taxon>
        <taxon>Dunaliella</taxon>
    </lineage>
</organism>
<dbReference type="PANTHER" id="PTHR44742:SF2">
    <property type="entry name" value="24-METHYLENESTEROL C-METHYLTRANSFERASE 2"/>
    <property type="match status" value="1"/>
</dbReference>
<sequence length="471" mass="51400">MLQDRLSGVISSWLDSSSKEQKWAMGAVAGISGALIAVRLLSGPSSAHKRKPSSWELTGGSIARDSVAKEFKQYSASYGAEGTGVGITDRERTVQLVDVFYSLVTDIYEWGWGQSFHFSPKLPHKSWEGSEAAHEARIATVLGAKPGDKILDCGCGVGGPMRTVSAVSGAHVVGITINDYQVQRAVRHNQKMKAFYAYVRAGTQVQVALLSSQDASKHAFLALADTYPDKNQCFTYETYEAFQLEIVYGEIFRVLKPGATFVSYEWVSTPKWDPKNPDHVRIMDEINFGNGLPPACECSCAVQRTTKVASNKGRGGLQLIRRTASLLMPKEECVQNEMLSRGVVSACKCECACCPENLCLSVSTPADTKGLDHVRIMGETNLGNGLPTWDNVHIMDGINFGNGLPTFEGLNKRMNHGILCDEQAYARGGTPTLHMQEMRSWKEAEDAGKKVGFELVRSINLATSSIVCGPW</sequence>
<dbReference type="CDD" id="cd02440">
    <property type="entry name" value="AdoMet_MTases"/>
    <property type="match status" value="1"/>
</dbReference>
<evidence type="ECO:0000256" key="1">
    <source>
        <dbReference type="ARBA" id="ARBA00022679"/>
    </source>
</evidence>
<evidence type="ECO:0000313" key="5">
    <source>
        <dbReference type="Proteomes" id="UP000815325"/>
    </source>
</evidence>
<dbReference type="Proteomes" id="UP000815325">
    <property type="component" value="Unassembled WGS sequence"/>
</dbReference>
<keyword evidence="2" id="KW-0949">S-adenosyl-L-methionine</keyword>
<proteinExistence type="inferred from homology"/>
<reference evidence="4" key="1">
    <citation type="submission" date="2017-08" db="EMBL/GenBank/DDBJ databases">
        <authorList>
            <person name="Polle J.E."/>
            <person name="Barry K."/>
            <person name="Cushman J."/>
            <person name="Schmutz J."/>
            <person name="Tran D."/>
            <person name="Hathwaick L.T."/>
            <person name="Yim W.C."/>
            <person name="Jenkins J."/>
            <person name="Mckie-Krisberg Z.M."/>
            <person name="Prochnik S."/>
            <person name="Lindquist E."/>
            <person name="Dockter R.B."/>
            <person name="Adam C."/>
            <person name="Molina H."/>
            <person name="Bunkerborg J."/>
            <person name="Jin E."/>
            <person name="Buchheim M."/>
            <person name="Magnuson J."/>
        </authorList>
    </citation>
    <scope>NUCLEOTIDE SEQUENCE</scope>
    <source>
        <strain evidence="4">CCAP 19/18</strain>
    </source>
</reference>
<protein>
    <submittedName>
        <fullName evidence="4">S-adenosyl-L-methionine-dependent methyltransferase</fullName>
    </submittedName>
</protein>
<evidence type="ECO:0000256" key="2">
    <source>
        <dbReference type="PROSITE-ProRule" id="PRU01022"/>
    </source>
</evidence>
<keyword evidence="2 4" id="KW-0489">Methyltransferase</keyword>
<comment type="caution">
    <text evidence="4">The sequence shown here is derived from an EMBL/GenBank/DDBJ whole genome shotgun (WGS) entry which is preliminary data.</text>
</comment>
<dbReference type="InterPro" id="IPR029063">
    <property type="entry name" value="SAM-dependent_MTases_sf"/>
</dbReference>
<dbReference type="GO" id="GO:0008168">
    <property type="term" value="F:methyltransferase activity"/>
    <property type="evidence" value="ECO:0007669"/>
    <property type="project" value="UniProtKB-KW"/>
</dbReference>
<evidence type="ECO:0000259" key="3">
    <source>
        <dbReference type="PROSITE" id="PS51685"/>
    </source>
</evidence>